<sequence length="114" mass="13314">MVPNVFVLQEKQEDLERNKQLAQEFSYEADLNDNSKPKITVLDDSSDGKSKTSDDFRKKRNKHYDNEYAAALRKAKKGAEDVRVGTDYNVKRVIQIHKLDQWFKGTFSYWPANL</sequence>
<evidence type="ECO:0000313" key="2">
    <source>
        <dbReference type="Proteomes" id="UP000887565"/>
    </source>
</evidence>
<feature type="region of interest" description="Disordered" evidence="1">
    <location>
        <begin position="35"/>
        <end position="60"/>
    </location>
</feature>
<proteinExistence type="predicted"/>
<evidence type="ECO:0000313" key="3">
    <source>
        <dbReference type="WBParaSite" id="nRc.2.0.1.t25695-RA"/>
    </source>
</evidence>
<dbReference type="AlphaFoldDB" id="A0A915JHT1"/>
<name>A0A915JHT1_ROMCU</name>
<accession>A0A915JHT1</accession>
<organism evidence="2 3">
    <name type="scientific">Romanomermis culicivorax</name>
    <name type="common">Nematode worm</name>
    <dbReference type="NCBI Taxonomy" id="13658"/>
    <lineage>
        <taxon>Eukaryota</taxon>
        <taxon>Metazoa</taxon>
        <taxon>Ecdysozoa</taxon>
        <taxon>Nematoda</taxon>
        <taxon>Enoplea</taxon>
        <taxon>Dorylaimia</taxon>
        <taxon>Mermithida</taxon>
        <taxon>Mermithoidea</taxon>
        <taxon>Mermithidae</taxon>
        <taxon>Romanomermis</taxon>
    </lineage>
</organism>
<dbReference type="WBParaSite" id="nRc.2.0.1.t25695-RA">
    <property type="protein sequence ID" value="nRc.2.0.1.t25695-RA"/>
    <property type="gene ID" value="nRc.2.0.1.g25695"/>
</dbReference>
<reference evidence="3" key="1">
    <citation type="submission" date="2022-11" db="UniProtKB">
        <authorList>
            <consortium name="WormBaseParasite"/>
        </authorList>
    </citation>
    <scope>IDENTIFICATION</scope>
</reference>
<dbReference type="Proteomes" id="UP000887565">
    <property type="component" value="Unplaced"/>
</dbReference>
<evidence type="ECO:0000256" key="1">
    <source>
        <dbReference type="SAM" id="MobiDB-lite"/>
    </source>
</evidence>
<feature type="compositionally biased region" description="Basic and acidic residues" evidence="1">
    <location>
        <begin position="46"/>
        <end position="57"/>
    </location>
</feature>
<keyword evidence="2" id="KW-1185">Reference proteome</keyword>
<protein>
    <submittedName>
        <fullName evidence="3">Uncharacterized protein</fullName>
    </submittedName>
</protein>